<evidence type="ECO:0000313" key="2">
    <source>
        <dbReference type="Proteomes" id="UP000789702"/>
    </source>
</evidence>
<sequence>PMSIENWLNPKGEHEVHQQFTDEDFVQKKLAVLCNVLKIVTEIVDDGNAILKSLRKIQSYLREEI</sequence>
<name>A0ACA9R271_9GLOM</name>
<reference evidence="1" key="1">
    <citation type="submission" date="2021-06" db="EMBL/GenBank/DDBJ databases">
        <authorList>
            <person name="Kallberg Y."/>
            <person name="Tangrot J."/>
            <person name="Rosling A."/>
        </authorList>
    </citation>
    <scope>NUCLEOTIDE SEQUENCE</scope>
    <source>
        <strain evidence="1">IL203A</strain>
    </source>
</reference>
<dbReference type="EMBL" id="CAJVPU010058322">
    <property type="protein sequence ID" value="CAG8773500.1"/>
    <property type="molecule type" value="Genomic_DNA"/>
</dbReference>
<protein>
    <submittedName>
        <fullName evidence="1">12276_t:CDS:1</fullName>
    </submittedName>
</protein>
<evidence type="ECO:0000313" key="1">
    <source>
        <dbReference type="EMBL" id="CAG8773500.1"/>
    </source>
</evidence>
<keyword evidence="2" id="KW-1185">Reference proteome</keyword>
<comment type="caution">
    <text evidence="1">The sequence shown here is derived from an EMBL/GenBank/DDBJ whole genome shotgun (WGS) entry which is preliminary data.</text>
</comment>
<organism evidence="1 2">
    <name type="scientific">Dentiscutata heterogama</name>
    <dbReference type="NCBI Taxonomy" id="1316150"/>
    <lineage>
        <taxon>Eukaryota</taxon>
        <taxon>Fungi</taxon>
        <taxon>Fungi incertae sedis</taxon>
        <taxon>Mucoromycota</taxon>
        <taxon>Glomeromycotina</taxon>
        <taxon>Glomeromycetes</taxon>
        <taxon>Diversisporales</taxon>
        <taxon>Gigasporaceae</taxon>
        <taxon>Dentiscutata</taxon>
    </lineage>
</organism>
<dbReference type="Proteomes" id="UP000789702">
    <property type="component" value="Unassembled WGS sequence"/>
</dbReference>
<accession>A0ACA9R271</accession>
<proteinExistence type="predicted"/>
<gene>
    <name evidence="1" type="ORF">DHETER_LOCUS15977</name>
</gene>
<feature type="non-terminal residue" evidence="1">
    <location>
        <position position="1"/>
    </location>
</feature>